<dbReference type="EMBL" id="CP039852">
    <property type="protein sequence ID" value="QCZ93457.1"/>
    <property type="molecule type" value="Genomic_DNA"/>
</dbReference>
<dbReference type="KEGG" id="salk:FBQ74_08145"/>
<sequence length="118" mass="13235">MSNQISEQHAKTLIQVIDQSSNWKLHPEKKRAFASTEEAQKYVESHNEPLCIRVPIAGADDHLTVKVTSSGEDMVFSNVSFEEPIEKKVHSSHLKLISSTVTDMLNERLPEGTKVSSF</sequence>
<gene>
    <name evidence="1" type="ORF">FBQ74_08145</name>
</gene>
<reference evidence="1 2" key="1">
    <citation type="submission" date="2019-04" db="EMBL/GenBank/DDBJ databases">
        <title>Salinimonas iocasae sp. nov., a halophilic bacterium isolated from the outer tube casing of tubeworms in Okinawa Trough.</title>
        <authorList>
            <person name="Zhang H."/>
            <person name="Wang H."/>
            <person name="Li C."/>
        </authorList>
    </citation>
    <scope>NUCLEOTIDE SEQUENCE [LARGE SCALE GENOMIC DNA]</scope>
    <source>
        <strain evidence="1 2">KX18D6</strain>
    </source>
</reference>
<protein>
    <submittedName>
        <fullName evidence="1">Uncharacterized protein</fullName>
    </submittedName>
</protein>
<dbReference type="RefSeq" id="WP_139756201.1">
    <property type="nucleotide sequence ID" value="NZ_CP039852.1"/>
</dbReference>
<dbReference type="Proteomes" id="UP000304912">
    <property type="component" value="Chromosome"/>
</dbReference>
<evidence type="ECO:0000313" key="2">
    <source>
        <dbReference type="Proteomes" id="UP000304912"/>
    </source>
</evidence>
<dbReference type="AlphaFoldDB" id="A0A5B7YCN5"/>
<organism evidence="1 2">
    <name type="scientific">Salinimonas iocasae</name>
    <dbReference type="NCBI Taxonomy" id="2572577"/>
    <lineage>
        <taxon>Bacteria</taxon>
        <taxon>Pseudomonadati</taxon>
        <taxon>Pseudomonadota</taxon>
        <taxon>Gammaproteobacteria</taxon>
        <taxon>Alteromonadales</taxon>
        <taxon>Alteromonadaceae</taxon>
        <taxon>Alteromonas/Salinimonas group</taxon>
        <taxon>Salinimonas</taxon>
    </lineage>
</organism>
<keyword evidence="2" id="KW-1185">Reference proteome</keyword>
<dbReference type="OrthoDB" id="6332720at2"/>
<proteinExistence type="predicted"/>
<name>A0A5B7YCN5_9ALTE</name>
<evidence type="ECO:0000313" key="1">
    <source>
        <dbReference type="EMBL" id="QCZ93457.1"/>
    </source>
</evidence>
<accession>A0A5B7YCN5</accession>